<feature type="domain" description="Intradiol ring-cleavage dioxygenases" evidence="1">
    <location>
        <begin position="61"/>
        <end position="166"/>
    </location>
</feature>
<evidence type="ECO:0000259" key="1">
    <source>
        <dbReference type="Pfam" id="PF00775"/>
    </source>
</evidence>
<dbReference type="InterPro" id="IPR015889">
    <property type="entry name" value="Intradiol_dOase_core"/>
</dbReference>
<protein>
    <recommendedName>
        <fullName evidence="5">Por secretion system C-terminal sorting domain-containing protein</fullName>
    </recommendedName>
</protein>
<dbReference type="RefSeq" id="WP_344828174.1">
    <property type="nucleotide sequence ID" value="NZ_BAABEZ010000024.1"/>
</dbReference>
<feature type="domain" description="Secretion system C-terminal sorting" evidence="2">
    <location>
        <begin position="248"/>
        <end position="315"/>
    </location>
</feature>
<evidence type="ECO:0000313" key="3">
    <source>
        <dbReference type="EMBL" id="GAA4458420.1"/>
    </source>
</evidence>
<reference evidence="4" key="1">
    <citation type="journal article" date="2019" name="Int. J. Syst. Evol. Microbiol.">
        <title>The Global Catalogue of Microorganisms (GCM) 10K type strain sequencing project: providing services to taxonomists for standard genome sequencing and annotation.</title>
        <authorList>
            <consortium name="The Broad Institute Genomics Platform"/>
            <consortium name="The Broad Institute Genome Sequencing Center for Infectious Disease"/>
            <person name="Wu L."/>
            <person name="Ma J."/>
        </authorList>
    </citation>
    <scope>NUCLEOTIDE SEQUENCE [LARGE SCALE GENOMIC DNA]</scope>
    <source>
        <strain evidence="4">JCM 31921</strain>
    </source>
</reference>
<proteinExistence type="predicted"/>
<dbReference type="Pfam" id="PF18962">
    <property type="entry name" value="Por_Secre_tail"/>
    <property type="match status" value="1"/>
</dbReference>
<dbReference type="SUPFAM" id="SSF49482">
    <property type="entry name" value="Aromatic compound dioxygenase"/>
    <property type="match status" value="1"/>
</dbReference>
<keyword evidence="4" id="KW-1185">Reference proteome</keyword>
<accession>A0ABP8MYY7</accession>
<dbReference type="EMBL" id="BAABEZ010000024">
    <property type="protein sequence ID" value="GAA4458420.1"/>
    <property type="molecule type" value="Genomic_DNA"/>
</dbReference>
<dbReference type="InterPro" id="IPR000627">
    <property type="entry name" value="Intradiol_dOase_C"/>
</dbReference>
<name>A0ABP8MYY7_9BACT</name>
<dbReference type="InterPro" id="IPR026444">
    <property type="entry name" value="Secre_tail"/>
</dbReference>
<dbReference type="Gene3D" id="2.60.130.10">
    <property type="entry name" value="Aromatic compound dioxygenase"/>
    <property type="match status" value="1"/>
</dbReference>
<gene>
    <name evidence="3" type="ORF">GCM10023092_26710</name>
</gene>
<evidence type="ECO:0000259" key="2">
    <source>
        <dbReference type="Pfam" id="PF18962"/>
    </source>
</evidence>
<organism evidence="3 4">
    <name type="scientific">Rurimicrobium arvi</name>
    <dbReference type="NCBI Taxonomy" id="2049916"/>
    <lineage>
        <taxon>Bacteria</taxon>
        <taxon>Pseudomonadati</taxon>
        <taxon>Bacteroidota</taxon>
        <taxon>Chitinophagia</taxon>
        <taxon>Chitinophagales</taxon>
        <taxon>Chitinophagaceae</taxon>
        <taxon>Rurimicrobium</taxon>
    </lineage>
</organism>
<evidence type="ECO:0008006" key="5">
    <source>
        <dbReference type="Google" id="ProtNLM"/>
    </source>
</evidence>
<dbReference type="Pfam" id="PF00775">
    <property type="entry name" value="Dioxygenase_C"/>
    <property type="match status" value="1"/>
</dbReference>
<dbReference type="PANTHER" id="PTHR34315:SF1">
    <property type="entry name" value="INTRADIOL RING-CLEAVAGE DIOXYGENASES DOMAIN-CONTAINING PROTEIN-RELATED"/>
    <property type="match status" value="1"/>
</dbReference>
<dbReference type="PANTHER" id="PTHR34315">
    <property type="match status" value="1"/>
</dbReference>
<dbReference type="NCBIfam" id="TIGR04183">
    <property type="entry name" value="Por_Secre_tail"/>
    <property type="match status" value="1"/>
</dbReference>
<comment type="caution">
    <text evidence="3">The sequence shown here is derived from an EMBL/GenBank/DDBJ whole genome shotgun (WGS) entry which is preliminary data.</text>
</comment>
<sequence>MERKDFLKRGFGFLGMAVLGPSLLGANKAAACTAAATETAGPFPTLTPGSLVRSNIVSTRTGVPFTININVKNINNSCGPLAGVIVDIWHCDKDGNYSQYGGTTMQPTDYTAQDFLRGRQTTDSTGLVSFTSIFPGWYSSRATHIHVHVYDAAGKSLLITQIAFPEGTGSAVETVNAATAYGYTKGMSGYTYNATDNVFSDGTATEMSTVSGSLAAGYVLSWDCYVSGATTAINEVSADSQFQVRQNFPNPCSDVTRIPVVLRTPSDVKVTVMSVEGKELVKQVIGNMSSGEQLVDLDVSQLSAGNYVYSVKITNLSGTFSQSRMFVKQ</sequence>
<evidence type="ECO:0000313" key="4">
    <source>
        <dbReference type="Proteomes" id="UP001501410"/>
    </source>
</evidence>
<dbReference type="Proteomes" id="UP001501410">
    <property type="component" value="Unassembled WGS sequence"/>
</dbReference>